<evidence type="ECO:0000313" key="2">
    <source>
        <dbReference type="Proteomes" id="UP001320706"/>
    </source>
</evidence>
<comment type="caution">
    <text evidence="1">The sequence shown here is derived from an EMBL/GenBank/DDBJ whole genome shotgun (WGS) entry which is preliminary data.</text>
</comment>
<organism evidence="1 2">
    <name type="scientific">Zalaria obscura</name>
    <dbReference type="NCBI Taxonomy" id="2024903"/>
    <lineage>
        <taxon>Eukaryota</taxon>
        <taxon>Fungi</taxon>
        <taxon>Dikarya</taxon>
        <taxon>Ascomycota</taxon>
        <taxon>Pezizomycotina</taxon>
        <taxon>Dothideomycetes</taxon>
        <taxon>Dothideomycetidae</taxon>
        <taxon>Dothideales</taxon>
        <taxon>Zalariaceae</taxon>
        <taxon>Zalaria</taxon>
    </lineage>
</organism>
<proteinExistence type="predicted"/>
<evidence type="ECO:0000313" key="1">
    <source>
        <dbReference type="EMBL" id="KAK8216857.1"/>
    </source>
</evidence>
<protein>
    <submittedName>
        <fullName evidence="1">Uncharacterized protein</fullName>
    </submittedName>
</protein>
<keyword evidence="2" id="KW-1185">Reference proteome</keyword>
<sequence length="193" mass="20747">MILVRSREKQSAAFSSSIASFNLPHITNCKPSGNLLAPTISQLHPNFITQPRTIDIMSGWFTPRNMLYATGILAGVAMVPKLTGPNTYVQNQLGIGPPRNLSSFSNAPSSNIFETPGSKQIGDRWSAGGATNNHTPGAATPRGDPNKNIEPQINPKGVTTAHYKENVASQRPGDPGPFDKAWNEAHYGQEKGK</sequence>
<gene>
    <name evidence="1" type="ORF">M8818_001820</name>
</gene>
<reference evidence="1" key="1">
    <citation type="submission" date="2024-02" db="EMBL/GenBank/DDBJ databases">
        <title>Metagenome Assembled Genome of Zalaria obscura JY119.</title>
        <authorList>
            <person name="Vighnesh L."/>
            <person name="Jagadeeshwari U."/>
            <person name="Venkata Ramana C."/>
            <person name="Sasikala C."/>
        </authorList>
    </citation>
    <scope>NUCLEOTIDE SEQUENCE</scope>
    <source>
        <strain evidence="1">JY119</strain>
    </source>
</reference>
<name>A0ACC3SJZ8_9PEZI</name>
<dbReference type="Proteomes" id="UP001320706">
    <property type="component" value="Unassembled WGS sequence"/>
</dbReference>
<accession>A0ACC3SJZ8</accession>
<dbReference type="EMBL" id="JAMKPW020000007">
    <property type="protein sequence ID" value="KAK8216857.1"/>
    <property type="molecule type" value="Genomic_DNA"/>
</dbReference>